<dbReference type="PATRIC" id="fig|28087.4.peg.1247"/>
<sequence length="452" mass="49315">MAWLVAIIGSVAGFLFGYDEGIIAGSLDLIKTQFNMSHTSVGVMTSALPFGALFGSMLVGSILASKVVKHIGRKKCLSFAGALFFIGALGATFAEAEGILIISRFILGIAIGIAAVTTPLYLAETAPAHLRGAMVAIYQLAITIGIVCAYSVNLLLINYGSWRAMFASSLIPSTILVFGVLLLPESPRWLLSIGKRDEAKSALQKLHKENSQAEFMEIEQTLSHEPPKGDWHALFRKPLLPVLSLGMILFCLQQLSGINVIIYYAPEIFKNMGFSSSTGQILATMGIGLVNMVITILAVFYVDRIGRRKLLLFGFAGTGISLAVLGLLSYHQVSFLAYLSVICLTVYIIAFAISLGPIPYIAMSEIFPLYVRGGGMGLSSISNWGFNGIVVFMFPIMFHAFGVEYTFLIYAAICFVGLMYTYIYMPETKNLSLEFIEEYVMSGKPLRWLGRR</sequence>
<keyword evidence="6 8" id="KW-0472">Membrane</keyword>
<evidence type="ECO:0000256" key="4">
    <source>
        <dbReference type="ARBA" id="ARBA00022692"/>
    </source>
</evidence>
<feature type="transmembrane region" description="Helical" evidence="8">
    <location>
        <begin position="242"/>
        <end position="265"/>
    </location>
</feature>
<dbReference type="InterPro" id="IPR003663">
    <property type="entry name" value="Sugar/inositol_transpt"/>
</dbReference>
<protein>
    <submittedName>
        <fullName evidence="10">D-xylose proton symporter</fullName>
    </submittedName>
</protein>
<dbReference type="InterPro" id="IPR005828">
    <property type="entry name" value="MFS_sugar_transport-like"/>
</dbReference>
<feature type="transmembrane region" description="Helical" evidence="8">
    <location>
        <begin position="407"/>
        <end position="425"/>
    </location>
</feature>
<dbReference type="InterPro" id="IPR050814">
    <property type="entry name" value="Myo-inositol_Transporter"/>
</dbReference>
<dbReference type="PROSITE" id="PS50850">
    <property type="entry name" value="MFS"/>
    <property type="match status" value="1"/>
</dbReference>
<gene>
    <name evidence="10" type="primary">ywtG_2</name>
    <name evidence="10" type="ORF">Lsai_1179</name>
</gene>
<dbReference type="PROSITE" id="PS00216">
    <property type="entry name" value="SUGAR_TRANSPORT_1"/>
    <property type="match status" value="1"/>
</dbReference>
<evidence type="ECO:0000256" key="3">
    <source>
        <dbReference type="ARBA" id="ARBA00022448"/>
    </source>
</evidence>
<comment type="similarity">
    <text evidence="2 7">Belongs to the major facilitator superfamily. Sugar transporter (TC 2.A.1.1) family.</text>
</comment>
<keyword evidence="5 8" id="KW-1133">Transmembrane helix</keyword>
<evidence type="ECO:0000256" key="2">
    <source>
        <dbReference type="ARBA" id="ARBA00010992"/>
    </source>
</evidence>
<dbReference type="RefSeq" id="WP_027271848.1">
    <property type="nucleotide sequence ID" value="NZ_CAAAJE010000025.1"/>
</dbReference>
<reference evidence="10 11" key="1">
    <citation type="submission" date="2015-11" db="EMBL/GenBank/DDBJ databases">
        <title>Genomic analysis of 38 Legionella species identifies large and diverse effector repertoires.</title>
        <authorList>
            <person name="Burstein D."/>
            <person name="Amaro F."/>
            <person name="Zusman T."/>
            <person name="Lifshitz Z."/>
            <person name="Cohen O."/>
            <person name="Gilbert J.A."/>
            <person name="Pupko T."/>
            <person name="Shuman H.A."/>
            <person name="Segal G."/>
        </authorList>
    </citation>
    <scope>NUCLEOTIDE SEQUENCE [LARGE SCALE GENOMIC DNA]</scope>
    <source>
        <strain evidence="10 11">Mt.St.Helens-4</strain>
    </source>
</reference>
<dbReference type="NCBIfam" id="TIGR00879">
    <property type="entry name" value="SP"/>
    <property type="match status" value="1"/>
</dbReference>
<feature type="transmembrane region" description="Helical" evidence="8">
    <location>
        <begin position="41"/>
        <end position="64"/>
    </location>
</feature>
<organism evidence="10 11">
    <name type="scientific">Legionella sainthelensi</name>
    <dbReference type="NCBI Taxonomy" id="28087"/>
    <lineage>
        <taxon>Bacteria</taxon>
        <taxon>Pseudomonadati</taxon>
        <taxon>Pseudomonadota</taxon>
        <taxon>Gammaproteobacteria</taxon>
        <taxon>Legionellales</taxon>
        <taxon>Legionellaceae</taxon>
        <taxon>Legionella</taxon>
    </lineage>
</organism>
<dbReference type="EMBL" id="LNYV01000013">
    <property type="protein sequence ID" value="KTD58572.1"/>
    <property type="molecule type" value="Genomic_DNA"/>
</dbReference>
<feature type="transmembrane region" description="Helical" evidence="8">
    <location>
        <begin position="281"/>
        <end position="303"/>
    </location>
</feature>
<dbReference type="GO" id="GO:0022857">
    <property type="term" value="F:transmembrane transporter activity"/>
    <property type="evidence" value="ECO:0007669"/>
    <property type="project" value="InterPro"/>
</dbReference>
<evidence type="ECO:0000313" key="11">
    <source>
        <dbReference type="Proteomes" id="UP000054621"/>
    </source>
</evidence>
<dbReference type="PROSITE" id="PS00217">
    <property type="entry name" value="SUGAR_TRANSPORT_2"/>
    <property type="match status" value="1"/>
</dbReference>
<feature type="transmembrane region" description="Helical" evidence="8">
    <location>
        <begin position="135"/>
        <end position="156"/>
    </location>
</feature>
<evidence type="ECO:0000256" key="7">
    <source>
        <dbReference type="RuleBase" id="RU003346"/>
    </source>
</evidence>
<dbReference type="InterPro" id="IPR005829">
    <property type="entry name" value="Sugar_transporter_CS"/>
</dbReference>
<dbReference type="GO" id="GO:0016020">
    <property type="term" value="C:membrane"/>
    <property type="evidence" value="ECO:0007669"/>
    <property type="project" value="UniProtKB-SubCell"/>
</dbReference>
<evidence type="ECO:0000256" key="6">
    <source>
        <dbReference type="ARBA" id="ARBA00023136"/>
    </source>
</evidence>
<feature type="transmembrane region" description="Helical" evidence="8">
    <location>
        <begin position="336"/>
        <end position="363"/>
    </location>
</feature>
<feature type="transmembrane region" description="Helical" evidence="8">
    <location>
        <begin position="162"/>
        <end position="183"/>
    </location>
</feature>
<feature type="domain" description="Major facilitator superfamily (MFS) profile" evidence="9">
    <location>
        <begin position="5"/>
        <end position="429"/>
    </location>
</feature>
<dbReference type="AlphaFoldDB" id="A0A0W0YNT3"/>
<evidence type="ECO:0000259" key="9">
    <source>
        <dbReference type="PROSITE" id="PS50850"/>
    </source>
</evidence>
<dbReference type="SUPFAM" id="SSF103473">
    <property type="entry name" value="MFS general substrate transporter"/>
    <property type="match status" value="1"/>
</dbReference>
<dbReference type="Proteomes" id="UP000054621">
    <property type="component" value="Unassembled WGS sequence"/>
</dbReference>
<feature type="transmembrane region" description="Helical" evidence="8">
    <location>
        <begin position="310"/>
        <end position="330"/>
    </location>
</feature>
<evidence type="ECO:0000256" key="8">
    <source>
        <dbReference type="SAM" id="Phobius"/>
    </source>
</evidence>
<evidence type="ECO:0000256" key="5">
    <source>
        <dbReference type="ARBA" id="ARBA00022989"/>
    </source>
</evidence>
<dbReference type="Gene3D" id="1.20.1250.20">
    <property type="entry name" value="MFS general substrate transporter like domains"/>
    <property type="match status" value="2"/>
</dbReference>
<keyword evidence="4 8" id="KW-0812">Transmembrane</keyword>
<comment type="subcellular location">
    <subcellularLocation>
        <location evidence="1">Membrane</location>
        <topology evidence="1">Multi-pass membrane protein</topology>
    </subcellularLocation>
</comment>
<keyword evidence="3 7" id="KW-0813">Transport</keyword>
<dbReference type="PANTHER" id="PTHR48020:SF12">
    <property type="entry name" value="PROTON MYO-INOSITOL COTRANSPORTER"/>
    <property type="match status" value="1"/>
</dbReference>
<accession>A0A0W0YNT3</accession>
<evidence type="ECO:0000256" key="1">
    <source>
        <dbReference type="ARBA" id="ARBA00004141"/>
    </source>
</evidence>
<dbReference type="PANTHER" id="PTHR48020">
    <property type="entry name" value="PROTON MYO-INOSITOL COTRANSPORTER"/>
    <property type="match status" value="1"/>
</dbReference>
<evidence type="ECO:0000313" key="10">
    <source>
        <dbReference type="EMBL" id="KTD58572.1"/>
    </source>
</evidence>
<dbReference type="InterPro" id="IPR036259">
    <property type="entry name" value="MFS_trans_sf"/>
</dbReference>
<feature type="transmembrane region" description="Helical" evidence="8">
    <location>
        <begin position="384"/>
        <end position="401"/>
    </location>
</feature>
<dbReference type="PRINTS" id="PR00171">
    <property type="entry name" value="SUGRTRNSPORT"/>
</dbReference>
<proteinExistence type="inferred from homology"/>
<comment type="caution">
    <text evidence="10">The sequence shown here is derived from an EMBL/GenBank/DDBJ whole genome shotgun (WGS) entry which is preliminary data.</text>
</comment>
<feature type="transmembrane region" description="Helical" evidence="8">
    <location>
        <begin position="76"/>
        <end position="94"/>
    </location>
</feature>
<dbReference type="FunFam" id="1.20.1250.20:FF:000134">
    <property type="entry name" value="MFS sugar transporter protein"/>
    <property type="match status" value="1"/>
</dbReference>
<dbReference type="STRING" id="28087.Lsai_1179"/>
<feature type="transmembrane region" description="Helical" evidence="8">
    <location>
        <begin position="100"/>
        <end position="123"/>
    </location>
</feature>
<name>A0A0W0YNT3_9GAMM</name>
<dbReference type="InterPro" id="IPR020846">
    <property type="entry name" value="MFS_dom"/>
</dbReference>
<dbReference type="OrthoDB" id="5368493at2"/>
<dbReference type="Pfam" id="PF00083">
    <property type="entry name" value="Sugar_tr"/>
    <property type="match status" value="1"/>
</dbReference>
<dbReference type="eggNOG" id="COG2814">
    <property type="taxonomic scope" value="Bacteria"/>
</dbReference>